<proteinExistence type="predicted"/>
<organism evidence="3 4">
    <name type="scientific">Tectimicrobiota bacterium</name>
    <dbReference type="NCBI Taxonomy" id="2528274"/>
    <lineage>
        <taxon>Bacteria</taxon>
        <taxon>Pseudomonadati</taxon>
        <taxon>Nitrospinota/Tectimicrobiota group</taxon>
        <taxon>Candidatus Tectimicrobiota</taxon>
    </lineage>
</organism>
<dbReference type="NCBIfam" id="TIGR00129">
    <property type="entry name" value="fdhD_narQ"/>
    <property type="match status" value="1"/>
</dbReference>
<dbReference type="PANTHER" id="PTHR30592">
    <property type="entry name" value="FORMATE DEHYDROGENASE"/>
    <property type="match status" value="1"/>
</dbReference>
<sequence length="263" mass="29041">MSVDKFKNHQHNYQDLTETKRLYARHPGENLCPEEPVQILYNGHEAATLLCTPLELVDLAVGWLYAQGLIENWEEIHTIGLCEDKSQVFARTNYDRWLEKRGWQKALSSGCGGGAMLVSTLKETIKPVTCSLSIDKEEIRRTMREMLERAEMYKSIGGMHSSALANGKEGILYLSEDIGRHNAVDKVIGKGIINHLNFSDYYLLTTGRISAEIVLKAVRASIAVIASLSIASSLAFDIASLAGITLIGRALSKSPVVYAKVSS</sequence>
<name>A0A933GLR2_UNCTE</name>
<dbReference type="Pfam" id="PF02634">
    <property type="entry name" value="FdhD-NarQ"/>
    <property type="match status" value="1"/>
</dbReference>
<dbReference type="EMBL" id="JACQWF010000222">
    <property type="protein sequence ID" value="MBI4595688.1"/>
    <property type="molecule type" value="Genomic_DNA"/>
</dbReference>
<dbReference type="InterPro" id="IPR003786">
    <property type="entry name" value="FdhD"/>
</dbReference>
<keyword evidence="1" id="KW-0963">Cytoplasm</keyword>
<dbReference type="Proteomes" id="UP000772181">
    <property type="component" value="Unassembled WGS sequence"/>
</dbReference>
<keyword evidence="2" id="KW-0501">Molybdenum cofactor biosynthesis</keyword>
<dbReference type="GO" id="GO:0016783">
    <property type="term" value="F:sulfurtransferase activity"/>
    <property type="evidence" value="ECO:0007669"/>
    <property type="project" value="InterPro"/>
</dbReference>
<dbReference type="Gene3D" id="3.10.20.10">
    <property type="match status" value="1"/>
</dbReference>
<evidence type="ECO:0000256" key="1">
    <source>
        <dbReference type="ARBA" id="ARBA00022490"/>
    </source>
</evidence>
<accession>A0A933GLR2</accession>
<reference evidence="3" key="1">
    <citation type="submission" date="2020-07" db="EMBL/GenBank/DDBJ databases">
        <title>Huge and variable diversity of episymbiotic CPR bacteria and DPANN archaea in groundwater ecosystems.</title>
        <authorList>
            <person name="He C.Y."/>
            <person name="Keren R."/>
            <person name="Whittaker M."/>
            <person name="Farag I.F."/>
            <person name="Doudna J."/>
            <person name="Cate J.H.D."/>
            <person name="Banfield J.F."/>
        </authorList>
    </citation>
    <scope>NUCLEOTIDE SEQUENCE</scope>
    <source>
        <strain evidence="3">NC_groundwater_1482_Ag_S-0.65um_47_24</strain>
    </source>
</reference>
<dbReference type="Gene3D" id="3.40.140.10">
    <property type="entry name" value="Cytidine Deaminase, domain 2"/>
    <property type="match status" value="1"/>
</dbReference>
<dbReference type="PIRSF" id="PIRSF015626">
    <property type="entry name" value="FdhD"/>
    <property type="match status" value="1"/>
</dbReference>
<protein>
    <submittedName>
        <fullName evidence="3">Formate dehydrogenase accessory sulfurtransferase FdhD</fullName>
    </submittedName>
</protein>
<evidence type="ECO:0000313" key="4">
    <source>
        <dbReference type="Proteomes" id="UP000772181"/>
    </source>
</evidence>
<evidence type="ECO:0000313" key="3">
    <source>
        <dbReference type="EMBL" id="MBI4595688.1"/>
    </source>
</evidence>
<evidence type="ECO:0000256" key="2">
    <source>
        <dbReference type="ARBA" id="ARBA00023150"/>
    </source>
</evidence>
<dbReference type="InterPro" id="IPR016193">
    <property type="entry name" value="Cytidine_deaminase-like"/>
</dbReference>
<comment type="caution">
    <text evidence="3">The sequence shown here is derived from an EMBL/GenBank/DDBJ whole genome shotgun (WGS) entry which is preliminary data.</text>
</comment>
<dbReference type="GO" id="GO:0006777">
    <property type="term" value="P:Mo-molybdopterin cofactor biosynthetic process"/>
    <property type="evidence" value="ECO:0007669"/>
    <property type="project" value="UniProtKB-KW"/>
</dbReference>
<dbReference type="AlphaFoldDB" id="A0A933GLR2"/>
<dbReference type="SUPFAM" id="SSF53927">
    <property type="entry name" value="Cytidine deaminase-like"/>
    <property type="match status" value="1"/>
</dbReference>
<gene>
    <name evidence="3" type="primary">fdhD</name>
    <name evidence="3" type="ORF">HY730_04825</name>
</gene>
<dbReference type="PANTHER" id="PTHR30592:SF1">
    <property type="entry name" value="SULFUR CARRIER PROTEIN FDHD"/>
    <property type="match status" value="1"/>
</dbReference>